<dbReference type="EMBL" id="BPLQ01003044">
    <property type="protein sequence ID" value="GIX97515.1"/>
    <property type="molecule type" value="Genomic_DNA"/>
</dbReference>
<accession>A0AAV4PM87</accession>
<sequence>MYLMRAHQILSDGNVRSNSISYENVSDGNTSDTIHQYNSTDTISMYSYNRWKFRSIPISYENISDRNTFLPDTVSDENVDALMYNVLMLEESCLILDYSRGGRADGGRLPRDFLAICSFLLSVDVYLEELPSRSCV</sequence>
<reference evidence="1 2" key="1">
    <citation type="submission" date="2021-06" db="EMBL/GenBank/DDBJ databases">
        <title>Caerostris darwini draft genome.</title>
        <authorList>
            <person name="Kono N."/>
            <person name="Arakawa K."/>
        </authorList>
    </citation>
    <scope>NUCLEOTIDE SEQUENCE [LARGE SCALE GENOMIC DNA]</scope>
</reference>
<gene>
    <name evidence="1" type="ORF">CDAR_517491</name>
</gene>
<protein>
    <submittedName>
        <fullName evidence="1">Uncharacterized protein</fullName>
    </submittedName>
</protein>
<proteinExistence type="predicted"/>
<name>A0AAV4PM87_9ARAC</name>
<keyword evidence="2" id="KW-1185">Reference proteome</keyword>
<evidence type="ECO:0000313" key="1">
    <source>
        <dbReference type="EMBL" id="GIX97515.1"/>
    </source>
</evidence>
<evidence type="ECO:0000313" key="2">
    <source>
        <dbReference type="Proteomes" id="UP001054837"/>
    </source>
</evidence>
<dbReference type="AlphaFoldDB" id="A0AAV4PM87"/>
<organism evidence="1 2">
    <name type="scientific">Caerostris darwini</name>
    <dbReference type="NCBI Taxonomy" id="1538125"/>
    <lineage>
        <taxon>Eukaryota</taxon>
        <taxon>Metazoa</taxon>
        <taxon>Ecdysozoa</taxon>
        <taxon>Arthropoda</taxon>
        <taxon>Chelicerata</taxon>
        <taxon>Arachnida</taxon>
        <taxon>Araneae</taxon>
        <taxon>Araneomorphae</taxon>
        <taxon>Entelegynae</taxon>
        <taxon>Araneoidea</taxon>
        <taxon>Araneidae</taxon>
        <taxon>Caerostris</taxon>
    </lineage>
</organism>
<dbReference type="Proteomes" id="UP001054837">
    <property type="component" value="Unassembled WGS sequence"/>
</dbReference>
<comment type="caution">
    <text evidence="1">The sequence shown here is derived from an EMBL/GenBank/DDBJ whole genome shotgun (WGS) entry which is preliminary data.</text>
</comment>